<feature type="transmembrane region" description="Helical" evidence="7">
    <location>
        <begin position="186"/>
        <end position="207"/>
    </location>
</feature>
<feature type="region of interest" description="Disordered" evidence="6">
    <location>
        <begin position="317"/>
        <end position="344"/>
    </location>
</feature>
<organism evidence="9 10">
    <name type="scientific">Salinomyces thailandicus</name>
    <dbReference type="NCBI Taxonomy" id="706561"/>
    <lineage>
        <taxon>Eukaryota</taxon>
        <taxon>Fungi</taxon>
        <taxon>Dikarya</taxon>
        <taxon>Ascomycota</taxon>
        <taxon>Pezizomycotina</taxon>
        <taxon>Dothideomycetes</taxon>
        <taxon>Dothideomycetidae</taxon>
        <taxon>Mycosphaerellales</taxon>
        <taxon>Teratosphaeriaceae</taxon>
        <taxon>Salinomyces</taxon>
    </lineage>
</organism>
<keyword evidence="2 7" id="KW-0812">Transmembrane</keyword>
<evidence type="ECO:0000256" key="6">
    <source>
        <dbReference type="SAM" id="MobiDB-lite"/>
    </source>
</evidence>
<reference evidence="9 10" key="1">
    <citation type="submission" date="2017-03" db="EMBL/GenBank/DDBJ databases">
        <title>Genomes of endolithic fungi from Antarctica.</title>
        <authorList>
            <person name="Coleine C."/>
            <person name="Masonjones S."/>
            <person name="Stajich J.E."/>
        </authorList>
    </citation>
    <scope>NUCLEOTIDE SEQUENCE [LARGE SCALE GENOMIC DNA]</scope>
    <source>
        <strain evidence="9 10">CCFEE 6315</strain>
    </source>
</reference>
<feature type="domain" description="Rhodopsin" evidence="8">
    <location>
        <begin position="4"/>
        <end position="250"/>
    </location>
</feature>
<proteinExistence type="inferred from homology"/>
<evidence type="ECO:0000256" key="2">
    <source>
        <dbReference type="ARBA" id="ARBA00022692"/>
    </source>
</evidence>
<feature type="transmembrane region" description="Helical" evidence="7">
    <location>
        <begin position="100"/>
        <end position="125"/>
    </location>
</feature>
<comment type="caution">
    <text evidence="9">The sequence shown here is derived from an EMBL/GenBank/DDBJ whole genome shotgun (WGS) entry which is preliminary data.</text>
</comment>
<evidence type="ECO:0000259" key="8">
    <source>
        <dbReference type="Pfam" id="PF20684"/>
    </source>
</evidence>
<dbReference type="AlphaFoldDB" id="A0A4U0U9W5"/>
<evidence type="ECO:0000256" key="7">
    <source>
        <dbReference type="SAM" id="Phobius"/>
    </source>
</evidence>
<dbReference type="InterPro" id="IPR052337">
    <property type="entry name" value="SAT4-like"/>
</dbReference>
<sequence>MVGLRLWLRIMKKAGSLGLDDLLLFAAWLAVTMMSALCIVGALQFNLGRHIWDVPVSSYERIAEVTWLAEFSFLFCGGCTKISVLLFYRRLVDCSYDKRWKWAVIASIIFTGAWTVAFMLCLILNCNPTEAYWKAFDPTWAHDYSCVDTTFINLLAGIFAIISDFYSVILPCLITRSITLPANQKLALNIIFCMGLLCVGAGIARTYYLYEVGQKSDVSWLIYDVFIWAQLELQLGIMCASAPALRVFFRAYLHKPMSRAVHSATGSFTSKPNGDRGHKSGLSGFSIRRISEPIDAYTQRSDFGSRHYQKQIDVTVSSELSEVEEDREPRSTTPSTHSLIKSPADYEAYNLRNLETFRESLDRRGRQTPNFSQPFVWHPTPPNP</sequence>
<evidence type="ECO:0000256" key="1">
    <source>
        <dbReference type="ARBA" id="ARBA00004141"/>
    </source>
</evidence>
<keyword evidence="4 7" id="KW-0472">Membrane</keyword>
<gene>
    <name evidence="9" type="ORF">B0A50_01389</name>
</gene>
<evidence type="ECO:0000313" key="9">
    <source>
        <dbReference type="EMBL" id="TKA32141.1"/>
    </source>
</evidence>
<keyword evidence="10" id="KW-1185">Reference proteome</keyword>
<comment type="similarity">
    <text evidence="5">Belongs to the SAT4 family.</text>
</comment>
<comment type="subcellular location">
    <subcellularLocation>
        <location evidence="1">Membrane</location>
        <topology evidence="1">Multi-pass membrane protein</topology>
    </subcellularLocation>
</comment>
<dbReference type="InterPro" id="IPR049326">
    <property type="entry name" value="Rhodopsin_dom_fungi"/>
</dbReference>
<dbReference type="Proteomes" id="UP000308549">
    <property type="component" value="Unassembled WGS sequence"/>
</dbReference>
<keyword evidence="3 7" id="KW-1133">Transmembrane helix</keyword>
<feature type="transmembrane region" description="Helical" evidence="7">
    <location>
        <begin position="227"/>
        <end position="249"/>
    </location>
</feature>
<dbReference type="PANTHER" id="PTHR33048:SF129">
    <property type="entry name" value="INTEGRAL MEMBRANE PROTEIN-RELATED"/>
    <property type="match status" value="1"/>
</dbReference>
<evidence type="ECO:0000313" key="10">
    <source>
        <dbReference type="Proteomes" id="UP000308549"/>
    </source>
</evidence>
<dbReference type="EMBL" id="NAJL01000006">
    <property type="protein sequence ID" value="TKA32141.1"/>
    <property type="molecule type" value="Genomic_DNA"/>
</dbReference>
<evidence type="ECO:0000256" key="5">
    <source>
        <dbReference type="ARBA" id="ARBA00038359"/>
    </source>
</evidence>
<feature type="transmembrane region" description="Helical" evidence="7">
    <location>
        <begin position="65"/>
        <end position="88"/>
    </location>
</feature>
<feature type="transmembrane region" description="Helical" evidence="7">
    <location>
        <begin position="21"/>
        <end position="45"/>
    </location>
</feature>
<name>A0A4U0U9W5_9PEZI</name>
<accession>A0A4U0U9W5</accession>
<dbReference type="OrthoDB" id="5429740at2759"/>
<dbReference type="GO" id="GO:0016020">
    <property type="term" value="C:membrane"/>
    <property type="evidence" value="ECO:0007669"/>
    <property type="project" value="UniProtKB-SubCell"/>
</dbReference>
<protein>
    <recommendedName>
        <fullName evidence="8">Rhodopsin domain-containing protein</fullName>
    </recommendedName>
</protein>
<dbReference type="PANTHER" id="PTHR33048">
    <property type="entry name" value="PTH11-LIKE INTEGRAL MEMBRANE PROTEIN (AFU_ORTHOLOGUE AFUA_5G11245)"/>
    <property type="match status" value="1"/>
</dbReference>
<feature type="region of interest" description="Disordered" evidence="6">
    <location>
        <begin position="362"/>
        <end position="384"/>
    </location>
</feature>
<dbReference type="Pfam" id="PF20684">
    <property type="entry name" value="Fung_rhodopsin"/>
    <property type="match status" value="1"/>
</dbReference>
<evidence type="ECO:0000256" key="3">
    <source>
        <dbReference type="ARBA" id="ARBA00022989"/>
    </source>
</evidence>
<feature type="transmembrane region" description="Helical" evidence="7">
    <location>
        <begin position="151"/>
        <end position="174"/>
    </location>
</feature>
<evidence type="ECO:0000256" key="4">
    <source>
        <dbReference type="ARBA" id="ARBA00023136"/>
    </source>
</evidence>